<feature type="region of interest" description="Disordered" evidence="3">
    <location>
        <begin position="1"/>
        <end position="28"/>
    </location>
</feature>
<feature type="transmembrane region" description="Helical" evidence="4">
    <location>
        <begin position="64"/>
        <end position="86"/>
    </location>
</feature>
<protein>
    <recommendedName>
        <fullName evidence="7">Mammalian cell entry protein</fullName>
    </recommendedName>
</protein>
<dbReference type="OrthoDB" id="4774723at2"/>
<keyword evidence="4" id="KW-0812">Transmembrane</keyword>
<sequence>MWFSVPDPQVPDSVAEAEDEAARAEARAEAARARAARLREAAETAEAKPARSRRRWLRRPGRKAIAIPAAIILGCASLGASGYMLWQHHSVAHKRQLAPEFAAAARDGVTKLMSIDAHHAKEDIQRIIDASTGELKSQLEATSRVTIKQAEDAKVVSKGTAEAVAVESVNDNSAIVLVAAKTDVTDPDNTKRPPALWRLSVNIERDGNQLKMSKVEFLQ</sequence>
<name>A0A1X1Y368_9MYCO</name>
<dbReference type="EMBL" id="LQPE01000085">
    <property type="protein sequence ID" value="ORW05461.1"/>
    <property type="molecule type" value="Genomic_DNA"/>
</dbReference>
<keyword evidence="6" id="KW-1185">Reference proteome</keyword>
<dbReference type="PANTHER" id="PTHR37042:SF4">
    <property type="entry name" value="OUTER MEMBRANE PROTEIN RV1973"/>
    <property type="match status" value="1"/>
</dbReference>
<evidence type="ECO:0000313" key="5">
    <source>
        <dbReference type="EMBL" id="ORW05461.1"/>
    </source>
</evidence>
<gene>
    <name evidence="5" type="ORF">AWC14_27265</name>
</gene>
<dbReference type="RefSeq" id="WP_045384343.1">
    <property type="nucleotide sequence ID" value="NZ_BBKA01000114.1"/>
</dbReference>
<evidence type="ECO:0000256" key="3">
    <source>
        <dbReference type="SAM" id="MobiDB-lite"/>
    </source>
</evidence>
<reference evidence="5 6" key="1">
    <citation type="submission" date="2016-01" db="EMBL/GenBank/DDBJ databases">
        <title>The new phylogeny of the genus Mycobacterium.</title>
        <authorList>
            <person name="Tarcisio F."/>
            <person name="Conor M."/>
            <person name="Antonella G."/>
            <person name="Elisabetta G."/>
            <person name="Giulia F.S."/>
            <person name="Sara T."/>
            <person name="Anna F."/>
            <person name="Clotilde B."/>
            <person name="Roberto B."/>
            <person name="Veronica D.S."/>
            <person name="Fabio R."/>
            <person name="Monica P."/>
            <person name="Olivier J."/>
            <person name="Enrico T."/>
            <person name="Nicola S."/>
        </authorList>
    </citation>
    <scope>NUCLEOTIDE SEQUENCE [LARGE SCALE GENOMIC DNA]</scope>
    <source>
        <strain evidence="5 6">DSM 45166</strain>
    </source>
</reference>
<evidence type="ECO:0000256" key="4">
    <source>
        <dbReference type="SAM" id="Phobius"/>
    </source>
</evidence>
<dbReference type="PANTHER" id="PTHR37042">
    <property type="entry name" value="OUTER MEMBRANE PROTEIN RV1973"/>
    <property type="match status" value="1"/>
</dbReference>
<dbReference type="Proteomes" id="UP000193487">
    <property type="component" value="Unassembled WGS sequence"/>
</dbReference>
<comment type="caution">
    <text evidence="5">The sequence shown here is derived from an EMBL/GenBank/DDBJ whole genome shotgun (WGS) entry which is preliminary data.</text>
</comment>
<accession>A0A1X1Y368</accession>
<evidence type="ECO:0000256" key="2">
    <source>
        <dbReference type="ARBA" id="ARBA00023136"/>
    </source>
</evidence>
<evidence type="ECO:0008006" key="7">
    <source>
        <dbReference type="Google" id="ProtNLM"/>
    </source>
</evidence>
<keyword evidence="2 4" id="KW-0472">Membrane</keyword>
<dbReference type="AlphaFoldDB" id="A0A1X1Y368"/>
<keyword evidence="4" id="KW-1133">Transmembrane helix</keyword>
<organism evidence="5 6">
    <name type="scientific">Mycobacterium kyorinense</name>
    <dbReference type="NCBI Taxonomy" id="487514"/>
    <lineage>
        <taxon>Bacteria</taxon>
        <taxon>Bacillati</taxon>
        <taxon>Actinomycetota</taxon>
        <taxon>Actinomycetes</taxon>
        <taxon>Mycobacteriales</taxon>
        <taxon>Mycobacteriaceae</taxon>
        <taxon>Mycobacterium</taxon>
    </lineage>
</organism>
<comment type="subcellular location">
    <subcellularLocation>
        <location evidence="1">Membrane</location>
    </subcellularLocation>
</comment>
<dbReference type="GO" id="GO:0016020">
    <property type="term" value="C:membrane"/>
    <property type="evidence" value="ECO:0007669"/>
    <property type="project" value="UniProtKB-SubCell"/>
</dbReference>
<evidence type="ECO:0000256" key="1">
    <source>
        <dbReference type="ARBA" id="ARBA00004370"/>
    </source>
</evidence>
<evidence type="ECO:0000313" key="6">
    <source>
        <dbReference type="Proteomes" id="UP000193487"/>
    </source>
</evidence>
<proteinExistence type="predicted"/>